<feature type="chain" id="PRO_5041298283" description="Toluene tolerance protein" evidence="1">
    <location>
        <begin position="24"/>
        <end position="243"/>
    </location>
</feature>
<dbReference type="EMBL" id="CAHPSC010000081">
    <property type="protein sequence ID" value="CAB5709914.1"/>
    <property type="molecule type" value="Genomic_DNA"/>
</dbReference>
<gene>
    <name evidence="2" type="ORF">GHA_03553</name>
</gene>
<keyword evidence="1" id="KW-0732">Signal</keyword>
<evidence type="ECO:0008006" key="4">
    <source>
        <dbReference type="Google" id="ProtNLM"/>
    </source>
</evidence>
<organism evidence="2 3">
    <name type="scientific">Comamonas aquatica</name>
    <dbReference type="NCBI Taxonomy" id="225991"/>
    <lineage>
        <taxon>Bacteria</taxon>
        <taxon>Pseudomonadati</taxon>
        <taxon>Pseudomonadota</taxon>
        <taxon>Betaproteobacteria</taxon>
        <taxon>Burkholderiales</taxon>
        <taxon>Comamonadaceae</taxon>
        <taxon>Comamonas</taxon>
    </lineage>
</organism>
<evidence type="ECO:0000313" key="3">
    <source>
        <dbReference type="Proteomes" id="UP000834458"/>
    </source>
</evidence>
<protein>
    <recommendedName>
        <fullName evidence="4">Toluene tolerance protein</fullName>
    </recommendedName>
</protein>
<name>A0AA35DB79_9BURK</name>
<sequence>MGVTTTISVGVGLLLGAAVLAQAHTLEPLPAGVSAGQVLVPQGVYAHIDTRQTQEMLQTLTQGSAEQQQAALERVRAAPERFQPPVLYAMSQVLFKAKLYHEAAFWFYAGQLRARFDVNRSTDPTTRQAVDALNQTYGAPINRYLFQDLDRALDLIANVVAWDRKTPYDYDPHWINLHGMQAVQAARDPQSAGARTAASLSQPPSEWAAIAERTRAKYFKSFQDAITGMQDKLPLSPPAQPSR</sequence>
<comment type="caution">
    <text evidence="2">The sequence shown here is derived from an EMBL/GenBank/DDBJ whole genome shotgun (WGS) entry which is preliminary data.</text>
</comment>
<accession>A0AA35DB79</accession>
<reference evidence="2" key="1">
    <citation type="submission" date="2020-05" db="EMBL/GenBank/DDBJ databases">
        <authorList>
            <person name="Delgado-Blas J."/>
        </authorList>
    </citation>
    <scope>NUCLEOTIDE SEQUENCE</scope>
    <source>
        <strain evidence="2">BB1454</strain>
    </source>
</reference>
<feature type="signal peptide" evidence="1">
    <location>
        <begin position="1"/>
        <end position="23"/>
    </location>
</feature>
<dbReference type="Proteomes" id="UP000834458">
    <property type="component" value="Unassembled WGS sequence"/>
</dbReference>
<dbReference type="AlphaFoldDB" id="A0AA35DB79"/>
<evidence type="ECO:0000313" key="2">
    <source>
        <dbReference type="EMBL" id="CAB5709914.1"/>
    </source>
</evidence>
<dbReference type="RefSeq" id="WP_234688055.1">
    <property type="nucleotide sequence ID" value="NZ_CAHPSC010000081.1"/>
</dbReference>
<evidence type="ECO:0000256" key="1">
    <source>
        <dbReference type="SAM" id="SignalP"/>
    </source>
</evidence>
<proteinExistence type="predicted"/>